<dbReference type="PROSITE" id="PS51725">
    <property type="entry name" value="ABM"/>
    <property type="match status" value="1"/>
</dbReference>
<sequence length="96" mass="11375">MYKNGYFVTAEIKAKENVDLDVVVKELKALQQKTLSEPGCEIFFIQQSRENPRSFIMWEKFIDNASLKKHFEYEHTQYYISLELTDIVQVFTTDTI</sequence>
<dbReference type="InterPro" id="IPR011008">
    <property type="entry name" value="Dimeric_a/b-barrel"/>
</dbReference>
<dbReference type="Proteomes" id="UP001271640">
    <property type="component" value="Unassembled WGS sequence"/>
</dbReference>
<proteinExistence type="predicted"/>
<accession>A0ABU4SHQ7</accession>
<dbReference type="Pfam" id="PF03992">
    <property type="entry name" value="ABM"/>
    <property type="match status" value="1"/>
</dbReference>
<feature type="domain" description="ABM" evidence="1">
    <location>
        <begin position="6"/>
        <end position="96"/>
    </location>
</feature>
<dbReference type="EMBL" id="VCDP01000008">
    <property type="protein sequence ID" value="MDX7998189.1"/>
    <property type="molecule type" value="Genomic_DNA"/>
</dbReference>
<dbReference type="PANTHER" id="PTHR33336:SF15">
    <property type="entry name" value="ABM DOMAIN-CONTAINING PROTEIN"/>
    <property type="match status" value="1"/>
</dbReference>
<evidence type="ECO:0000313" key="3">
    <source>
        <dbReference type="Proteomes" id="UP001271640"/>
    </source>
</evidence>
<evidence type="ECO:0000313" key="2">
    <source>
        <dbReference type="EMBL" id="MDX7998189.1"/>
    </source>
</evidence>
<keyword evidence="3" id="KW-1185">Reference proteome</keyword>
<dbReference type="RefSeq" id="WP_319924928.1">
    <property type="nucleotide sequence ID" value="NZ_VCDP01000008.1"/>
</dbReference>
<organism evidence="2 3">
    <name type="scientific">Xenorhabdus littoralis</name>
    <dbReference type="NCBI Taxonomy" id="2582835"/>
    <lineage>
        <taxon>Bacteria</taxon>
        <taxon>Pseudomonadati</taxon>
        <taxon>Pseudomonadota</taxon>
        <taxon>Gammaproteobacteria</taxon>
        <taxon>Enterobacterales</taxon>
        <taxon>Morganellaceae</taxon>
        <taxon>Xenorhabdus</taxon>
    </lineage>
</organism>
<evidence type="ECO:0000259" key="1">
    <source>
        <dbReference type="PROSITE" id="PS51725"/>
    </source>
</evidence>
<dbReference type="InterPro" id="IPR007138">
    <property type="entry name" value="ABM_dom"/>
</dbReference>
<dbReference type="InterPro" id="IPR050744">
    <property type="entry name" value="AI-2_Isomerase_LsrG"/>
</dbReference>
<dbReference type="Gene3D" id="3.30.70.100">
    <property type="match status" value="1"/>
</dbReference>
<dbReference type="SUPFAM" id="SSF54909">
    <property type="entry name" value="Dimeric alpha+beta barrel"/>
    <property type="match status" value="1"/>
</dbReference>
<dbReference type="PANTHER" id="PTHR33336">
    <property type="entry name" value="QUINOL MONOOXYGENASE YGIN-RELATED"/>
    <property type="match status" value="1"/>
</dbReference>
<comment type="caution">
    <text evidence="2">The sequence shown here is derived from an EMBL/GenBank/DDBJ whole genome shotgun (WGS) entry which is preliminary data.</text>
</comment>
<protein>
    <recommendedName>
        <fullName evidence="1">ABM domain-containing protein</fullName>
    </recommendedName>
</protein>
<gene>
    <name evidence="2" type="ORF">FE394_02995</name>
</gene>
<reference evidence="3" key="1">
    <citation type="journal article" date="2024" name="Toxins">
        <title>Genome Sequence Analysis of Native Xenorhabdus Strains Isolated from Entomopathogenic Nematodes in Argentina.</title>
        <authorList>
            <person name="Palma L."/>
            <person name="Frizzo L."/>
            <person name="Kaiser S."/>
            <person name="Berry C."/>
            <person name="Caballero P."/>
            <person name="Bode H.B."/>
            <person name="Del Valle E.E."/>
        </authorList>
    </citation>
    <scope>NUCLEOTIDE SEQUENCE [LARGE SCALE GENOMIC DNA]</scope>
    <source>
        <strain evidence="3">Reich</strain>
    </source>
</reference>
<name>A0ABU4SHQ7_9GAMM</name>